<protein>
    <submittedName>
        <fullName evidence="6">Putative ABC transporter substrate binding protein</fullName>
    </submittedName>
</protein>
<comment type="similarity">
    <text evidence="1">Belongs to the bacterial solute-binding protein 5 family.</text>
</comment>
<dbReference type="HOGENOM" id="CLU_017028_8_6_0"/>
<dbReference type="SUPFAM" id="SSF53850">
    <property type="entry name" value="Periplasmic binding protein-like II"/>
    <property type="match status" value="1"/>
</dbReference>
<dbReference type="InterPro" id="IPR000914">
    <property type="entry name" value="SBP_5_dom"/>
</dbReference>
<keyword evidence="2" id="KW-0813">Transport</keyword>
<evidence type="ECO:0000256" key="4">
    <source>
        <dbReference type="SAM" id="Phobius"/>
    </source>
</evidence>
<dbReference type="RefSeq" id="WP_014436990.1">
    <property type="nucleotide sequence ID" value="NC_017080.1"/>
</dbReference>
<dbReference type="eggNOG" id="COG0747">
    <property type="taxonomic scope" value="Bacteria"/>
</dbReference>
<evidence type="ECO:0000313" key="6">
    <source>
        <dbReference type="EMBL" id="BAM03772.1"/>
    </source>
</evidence>
<dbReference type="PIRSF" id="PIRSF002741">
    <property type="entry name" value="MppA"/>
    <property type="match status" value="1"/>
</dbReference>
<dbReference type="OrthoDB" id="48318at2"/>
<dbReference type="GO" id="GO:0043190">
    <property type="term" value="C:ATP-binding cassette (ABC) transporter complex"/>
    <property type="evidence" value="ECO:0007669"/>
    <property type="project" value="InterPro"/>
</dbReference>
<keyword evidence="4" id="KW-1133">Transmembrane helix</keyword>
<name>I0IET4_PHYMF</name>
<organism evidence="6 7">
    <name type="scientific">Phycisphaera mikurensis (strain NBRC 102666 / KCTC 22515 / FYK2301M01)</name>
    <dbReference type="NCBI Taxonomy" id="1142394"/>
    <lineage>
        <taxon>Bacteria</taxon>
        <taxon>Pseudomonadati</taxon>
        <taxon>Planctomycetota</taxon>
        <taxon>Phycisphaerae</taxon>
        <taxon>Phycisphaerales</taxon>
        <taxon>Phycisphaeraceae</taxon>
        <taxon>Phycisphaera</taxon>
    </lineage>
</organism>
<accession>I0IET4</accession>
<evidence type="ECO:0000256" key="1">
    <source>
        <dbReference type="ARBA" id="ARBA00005695"/>
    </source>
</evidence>
<dbReference type="GO" id="GO:0015833">
    <property type="term" value="P:peptide transport"/>
    <property type="evidence" value="ECO:0007669"/>
    <property type="project" value="TreeGrafter"/>
</dbReference>
<feature type="transmembrane region" description="Helical" evidence="4">
    <location>
        <begin position="6"/>
        <end position="29"/>
    </location>
</feature>
<reference evidence="6 7" key="1">
    <citation type="submission" date="2012-02" db="EMBL/GenBank/DDBJ databases">
        <title>Complete genome sequence of Phycisphaera mikurensis NBRC 102666.</title>
        <authorList>
            <person name="Ankai A."/>
            <person name="Hosoyama A."/>
            <person name="Terui Y."/>
            <person name="Sekine M."/>
            <person name="Fukai R."/>
            <person name="Kato Y."/>
            <person name="Nakamura S."/>
            <person name="Yamada-Narita S."/>
            <person name="Kawakoshi A."/>
            <person name="Fukunaga Y."/>
            <person name="Yamazaki S."/>
            <person name="Fujita N."/>
        </authorList>
    </citation>
    <scope>NUCLEOTIDE SEQUENCE [LARGE SCALE GENOMIC DNA]</scope>
    <source>
        <strain evidence="7">NBRC 102666 / KCTC 22515 / FYK2301M01</strain>
    </source>
</reference>
<dbReference type="Proteomes" id="UP000007881">
    <property type="component" value="Chromosome"/>
</dbReference>
<dbReference type="PATRIC" id="fig|1142394.8.peg.1659"/>
<dbReference type="EMBL" id="AP012338">
    <property type="protein sequence ID" value="BAM03772.1"/>
    <property type="molecule type" value="Genomic_DNA"/>
</dbReference>
<dbReference type="Gene3D" id="3.10.105.10">
    <property type="entry name" value="Dipeptide-binding Protein, Domain 3"/>
    <property type="match status" value="1"/>
</dbReference>
<dbReference type="PANTHER" id="PTHR30290">
    <property type="entry name" value="PERIPLASMIC BINDING COMPONENT OF ABC TRANSPORTER"/>
    <property type="match status" value="1"/>
</dbReference>
<evidence type="ECO:0000313" key="7">
    <source>
        <dbReference type="Proteomes" id="UP000007881"/>
    </source>
</evidence>
<keyword evidence="4" id="KW-0472">Membrane</keyword>
<dbReference type="InterPro" id="IPR039424">
    <property type="entry name" value="SBP_5"/>
</dbReference>
<dbReference type="Gene3D" id="3.40.190.10">
    <property type="entry name" value="Periplasmic binding protein-like II"/>
    <property type="match status" value="1"/>
</dbReference>
<dbReference type="Pfam" id="PF00496">
    <property type="entry name" value="SBP_bac_5"/>
    <property type="match status" value="1"/>
</dbReference>
<dbReference type="STRING" id="1142394.PSMK_16130"/>
<dbReference type="PANTHER" id="PTHR30290:SF9">
    <property type="entry name" value="OLIGOPEPTIDE-BINDING PROTEIN APPA"/>
    <property type="match status" value="1"/>
</dbReference>
<evidence type="ECO:0000259" key="5">
    <source>
        <dbReference type="Pfam" id="PF00496"/>
    </source>
</evidence>
<proteinExistence type="inferred from homology"/>
<dbReference type="GO" id="GO:1904680">
    <property type="term" value="F:peptide transmembrane transporter activity"/>
    <property type="evidence" value="ECO:0007669"/>
    <property type="project" value="TreeGrafter"/>
</dbReference>
<dbReference type="AlphaFoldDB" id="I0IET4"/>
<keyword evidence="3" id="KW-0732">Signal</keyword>
<evidence type="ECO:0000256" key="3">
    <source>
        <dbReference type="ARBA" id="ARBA00022729"/>
    </source>
</evidence>
<dbReference type="InterPro" id="IPR030678">
    <property type="entry name" value="Peptide/Ni-bd"/>
</dbReference>
<feature type="domain" description="Solute-binding protein family 5" evidence="5">
    <location>
        <begin position="138"/>
        <end position="512"/>
    </location>
</feature>
<evidence type="ECO:0000256" key="2">
    <source>
        <dbReference type="ARBA" id="ARBA00022448"/>
    </source>
</evidence>
<keyword evidence="7" id="KW-1185">Reference proteome</keyword>
<dbReference type="KEGG" id="phm:PSMK_16130"/>
<sequence length="606" mass="67661">MQRTGLLPIVHTVLLVLVLGLIALAMVMFDRQHETLRAIDANLARQSEALVRLSDGLRERPAPRTAAAAETAETNPAFGRILSVRDNPDYAPGDWRVSSIPQQIGKLTPVVQTDGYQRRVEALVLEGLIQRNPETLAFEPLIATGWTISDDGLTIAYDLRTDVCFSDGSPLTSEDVVYTLNLIKDPKINNPALKTYYEVVEGAVAEGPHRVVFTLSEPYFQALSFTGGFGILSKDWYGRFTAEEFNEGLGLLYGSGPYRLEGDPEDWQPGPSVELVRNENYWGPTPTLDRIVWRVISEDAAELVAFRNGEIDSYAVRPEQLARLRDDADLNEKAEFLEITDVSSGFSYIGWNQQRGGEPTRFADRRVRQALTLLLDREEMASQLMAGTVDVINGPFSAGTDQADPQLEAWRHDPQRAKTLLAEAGFEDRDGDGVLEDAGGVPFTFTFIYGAGSPTTQLQAGYIKDALARAGIQVELEPLEFNTMINRINDRDFDAITLAWGGSIESDPKQIFHSDSIADGGSNYVSYRNEELDALIDEARVTVDEAERTAMWHRVHRILHEDQPYTFLFNRKGYAFVDKRFKNVDVTKTGLNPPTEQYVPLAEQRY</sequence>
<gene>
    <name evidence="6" type="ordered locus">PSMK_16130</name>
</gene>
<dbReference type="GO" id="GO:0030288">
    <property type="term" value="C:outer membrane-bounded periplasmic space"/>
    <property type="evidence" value="ECO:0007669"/>
    <property type="project" value="UniProtKB-ARBA"/>
</dbReference>
<keyword evidence="4" id="KW-0812">Transmembrane</keyword>